<feature type="compositionally biased region" description="Polar residues" evidence="1">
    <location>
        <begin position="95"/>
        <end position="115"/>
    </location>
</feature>
<protein>
    <recommendedName>
        <fullName evidence="4">C2 NT-type domain-containing protein</fullName>
    </recommendedName>
</protein>
<sequence>MDLPTTAQPLALIKKTPLVPSLTSMTKSFLAKTFLSPHMKRWGGGQSSPTGVDSDLRGPSIGAADGRGDICEIVVVAIQKVTLLASDGTLDARSRLSTSGARRRPPSSSVWGAPTQLSTQLPSRLICTIRSGGTTKVSAQSERTDVCAFVFDEKFVFERRELDAQYHNVTIDVSSAPSGFSKKHSCLGRVQVDLDAAFAAQATGPIYRRCALTAADGAAMDVDIQFVLHRLVVQNATAAAASRVLTRSSGSLNDDDDMDACGQIFPDLWYLC</sequence>
<evidence type="ECO:0000313" key="2">
    <source>
        <dbReference type="EMBL" id="CAI5731109.1"/>
    </source>
</evidence>
<organism evidence="2 3">
    <name type="scientific">Hyaloperonospora brassicae</name>
    <name type="common">Brassica downy mildew</name>
    <name type="synonym">Peronospora brassicae</name>
    <dbReference type="NCBI Taxonomy" id="162125"/>
    <lineage>
        <taxon>Eukaryota</taxon>
        <taxon>Sar</taxon>
        <taxon>Stramenopiles</taxon>
        <taxon>Oomycota</taxon>
        <taxon>Peronosporomycetes</taxon>
        <taxon>Peronosporales</taxon>
        <taxon>Peronosporaceae</taxon>
        <taxon>Hyaloperonospora</taxon>
    </lineage>
</organism>
<keyword evidence="3" id="KW-1185">Reference proteome</keyword>
<accession>A0AAV0U839</accession>
<name>A0AAV0U839_HYABA</name>
<dbReference type="Proteomes" id="UP001162031">
    <property type="component" value="Unassembled WGS sequence"/>
</dbReference>
<gene>
    <name evidence="2" type="ORF">HBR001_LOCUS5074</name>
</gene>
<reference evidence="2" key="1">
    <citation type="submission" date="2022-12" db="EMBL/GenBank/DDBJ databases">
        <authorList>
            <person name="Webb A."/>
        </authorList>
    </citation>
    <scope>NUCLEOTIDE SEQUENCE</scope>
    <source>
        <strain evidence="2">Hp1</strain>
    </source>
</reference>
<evidence type="ECO:0000256" key="1">
    <source>
        <dbReference type="SAM" id="MobiDB-lite"/>
    </source>
</evidence>
<proteinExistence type="predicted"/>
<feature type="region of interest" description="Disordered" evidence="1">
    <location>
        <begin position="40"/>
        <end position="59"/>
    </location>
</feature>
<evidence type="ECO:0000313" key="3">
    <source>
        <dbReference type="Proteomes" id="UP001162031"/>
    </source>
</evidence>
<evidence type="ECO:0008006" key="4">
    <source>
        <dbReference type="Google" id="ProtNLM"/>
    </source>
</evidence>
<comment type="caution">
    <text evidence="2">The sequence shown here is derived from an EMBL/GenBank/DDBJ whole genome shotgun (WGS) entry which is preliminary data.</text>
</comment>
<feature type="region of interest" description="Disordered" evidence="1">
    <location>
        <begin position="94"/>
        <end position="115"/>
    </location>
</feature>
<dbReference type="AlphaFoldDB" id="A0AAV0U839"/>
<dbReference type="EMBL" id="CANTFL010001078">
    <property type="protein sequence ID" value="CAI5731109.1"/>
    <property type="molecule type" value="Genomic_DNA"/>
</dbReference>